<dbReference type="AlphaFoldDB" id="A0A2T7T9P9"/>
<dbReference type="EMBL" id="AZSP01000125">
    <property type="protein sequence ID" value="PVE11894.1"/>
    <property type="molecule type" value="Genomic_DNA"/>
</dbReference>
<accession>A0A2T7T9P9</accession>
<evidence type="ECO:0000313" key="2">
    <source>
        <dbReference type="Proteomes" id="UP000245992"/>
    </source>
</evidence>
<dbReference type="RefSeq" id="WP_051745538.1">
    <property type="nucleotide sequence ID" value="NZ_AZSP01000125.1"/>
</dbReference>
<organism evidence="1 2">
    <name type="scientific">Streptomyces scopuliridis RB72</name>
    <dbReference type="NCBI Taxonomy" id="1440053"/>
    <lineage>
        <taxon>Bacteria</taxon>
        <taxon>Bacillati</taxon>
        <taxon>Actinomycetota</taxon>
        <taxon>Actinomycetes</taxon>
        <taxon>Kitasatosporales</taxon>
        <taxon>Streptomycetaceae</taxon>
        <taxon>Streptomyces</taxon>
    </lineage>
</organism>
<dbReference type="Proteomes" id="UP000245992">
    <property type="component" value="Unassembled WGS sequence"/>
</dbReference>
<evidence type="ECO:0000313" key="1">
    <source>
        <dbReference type="EMBL" id="PVE11894.1"/>
    </source>
</evidence>
<proteinExistence type="predicted"/>
<keyword evidence="2" id="KW-1185">Reference proteome</keyword>
<reference evidence="1 2" key="1">
    <citation type="submission" date="2013-12" db="EMBL/GenBank/DDBJ databases">
        <title>Annotated genome of Streptomyces scopuliridis.</title>
        <authorList>
            <person name="Olson J.B."/>
        </authorList>
    </citation>
    <scope>NUCLEOTIDE SEQUENCE [LARGE SCALE GENOMIC DNA]</scope>
    <source>
        <strain evidence="1 2">RB72</strain>
    </source>
</reference>
<dbReference type="STRING" id="1440053.GCA_000718095_01166"/>
<comment type="caution">
    <text evidence="1">The sequence shown here is derived from an EMBL/GenBank/DDBJ whole genome shotgun (WGS) entry which is preliminary data.</text>
</comment>
<protein>
    <submittedName>
        <fullName evidence="1">Uncharacterized protein</fullName>
    </submittedName>
</protein>
<dbReference type="OrthoDB" id="3528482at2"/>
<gene>
    <name evidence="1" type="ORF">Y717_07585</name>
</gene>
<sequence>MTPSGRPLTQALAAPLADRTGRPRAVADLLARYLTALRPGGRLTYFGYRGTTRLRAVFGSSRSLARHSGVVHVLDSFQRAHAVDCRTVRSNVPPARVWQLSAPATTADR</sequence>
<name>A0A2T7T9P9_9ACTN</name>